<name>A0A7C9QUP2_9PROT</name>
<organism evidence="2 3">
    <name type="scientific">Magnetospirillum aberrantis SpK</name>
    <dbReference type="NCBI Taxonomy" id="908842"/>
    <lineage>
        <taxon>Bacteria</taxon>
        <taxon>Pseudomonadati</taxon>
        <taxon>Pseudomonadota</taxon>
        <taxon>Alphaproteobacteria</taxon>
        <taxon>Rhodospirillales</taxon>
        <taxon>Rhodospirillaceae</taxon>
        <taxon>Magnetospirillum</taxon>
    </lineage>
</organism>
<feature type="compositionally biased region" description="Low complexity" evidence="1">
    <location>
        <begin position="117"/>
        <end position="127"/>
    </location>
</feature>
<feature type="region of interest" description="Disordered" evidence="1">
    <location>
        <begin position="110"/>
        <end position="149"/>
    </location>
</feature>
<dbReference type="Proteomes" id="UP000480684">
    <property type="component" value="Unassembled WGS sequence"/>
</dbReference>
<evidence type="ECO:0000256" key="1">
    <source>
        <dbReference type="SAM" id="MobiDB-lite"/>
    </source>
</evidence>
<protein>
    <submittedName>
        <fullName evidence="2">Uncharacterized protein</fullName>
    </submittedName>
</protein>
<keyword evidence="3" id="KW-1185">Reference proteome</keyword>
<gene>
    <name evidence="2" type="ORF">G4223_06395</name>
</gene>
<dbReference type="AlphaFoldDB" id="A0A7C9QUP2"/>
<proteinExistence type="predicted"/>
<comment type="caution">
    <text evidence="2">The sequence shown here is derived from an EMBL/GenBank/DDBJ whole genome shotgun (WGS) entry which is preliminary data.</text>
</comment>
<feature type="compositionally biased region" description="Polar residues" evidence="1">
    <location>
        <begin position="128"/>
        <end position="142"/>
    </location>
</feature>
<accession>A0A7C9QUP2</accession>
<dbReference type="EMBL" id="JAAIYP010000034">
    <property type="protein sequence ID" value="NFV79736.1"/>
    <property type="molecule type" value="Genomic_DNA"/>
</dbReference>
<sequence>MIDPLSNQTATTGSAAVAVGATTTASGFDAALEAAQKKEAAEQARASEMDAIKEKGFSAWVRDTQLEKLKEKLREQIMAEMGVDDDSMAKLSPVMQQILEQKIQEEVDKRVQEEQAKQQQQQDGQSQSVLAATQQTGKNNQGGKDCPVIPALAWPGGASLF</sequence>
<evidence type="ECO:0000313" key="3">
    <source>
        <dbReference type="Proteomes" id="UP000480684"/>
    </source>
</evidence>
<dbReference type="RefSeq" id="WP_163676712.1">
    <property type="nucleotide sequence ID" value="NZ_JAAIYP010000034.1"/>
</dbReference>
<reference evidence="2 3" key="1">
    <citation type="submission" date="2020-02" db="EMBL/GenBank/DDBJ databases">
        <authorList>
            <person name="Dziuba M."/>
            <person name="Kuznetsov B."/>
            <person name="Mardanov A."/>
            <person name="Ravin N."/>
            <person name="Grouzdev D."/>
        </authorList>
    </citation>
    <scope>NUCLEOTIDE SEQUENCE [LARGE SCALE GENOMIC DNA]</scope>
    <source>
        <strain evidence="2 3">SpK</strain>
    </source>
</reference>
<evidence type="ECO:0000313" key="2">
    <source>
        <dbReference type="EMBL" id="NFV79736.1"/>
    </source>
</evidence>